<feature type="region of interest" description="Disordered" evidence="15">
    <location>
        <begin position="1075"/>
        <end position="1132"/>
    </location>
</feature>
<gene>
    <name evidence="17" type="ORF">CC80DRAFT_489716</name>
</gene>
<feature type="compositionally biased region" description="Basic and acidic residues" evidence="15">
    <location>
        <begin position="1108"/>
        <end position="1122"/>
    </location>
</feature>
<feature type="compositionally biased region" description="Polar residues" evidence="15">
    <location>
        <begin position="1075"/>
        <end position="1086"/>
    </location>
</feature>
<dbReference type="GO" id="GO:0005524">
    <property type="term" value="F:ATP binding"/>
    <property type="evidence" value="ECO:0007669"/>
    <property type="project" value="UniProtKB-KW"/>
</dbReference>
<evidence type="ECO:0000256" key="8">
    <source>
        <dbReference type="ARBA" id="ARBA00022777"/>
    </source>
</evidence>
<feature type="compositionally biased region" description="Basic and acidic residues" evidence="15">
    <location>
        <begin position="758"/>
        <end position="775"/>
    </location>
</feature>
<feature type="domain" description="VIP1 N-terminal" evidence="16">
    <location>
        <begin position="188"/>
        <end position="273"/>
    </location>
</feature>
<dbReference type="EC" id="2.7.4.24" evidence="3 14"/>
<dbReference type="GO" id="GO:0005829">
    <property type="term" value="C:cytosol"/>
    <property type="evidence" value="ECO:0007669"/>
    <property type="project" value="TreeGrafter"/>
</dbReference>
<keyword evidence="10" id="KW-0206">Cytoskeleton</keyword>
<feature type="compositionally biased region" description="Low complexity" evidence="15">
    <location>
        <begin position="115"/>
        <end position="174"/>
    </location>
</feature>
<dbReference type="EMBL" id="ML976984">
    <property type="protein sequence ID" value="KAF1959592.1"/>
    <property type="molecule type" value="Genomic_DNA"/>
</dbReference>
<sequence length="1403" mass="156006">MPPRRSSKASDHSLLEQHLGVLRSHASAVNDVSDVIDFANPHRGSLGALAVPEGHRHRHTRSEPGDVESNRMSFSGSGIVPNPRAMSMSMSNFEPEVADTTVTMASTNGMLLPDPANAPAPNNSHPLASKPHSPSTSSTIPKSIPSNTPRRSRSRTTAQRRISGSTISGSPGSRDMVREPRKPTKGIIGVCALESKARSKPARNIFGKLVDDFEVRIFGDKIILDEDVENWPLCDFLISFFSDGFPLNKAIAYAKLRKPFCVNDLPMQQVLWDRRLCLMILDQLDVPAPRRVEVNRDGGPVLQSADLAKALRDRTGVTLGGPDGVGGFVKEPKNVRMIDNGDTIQVDGQTLTKPFVEKPVSGEDHNIHVYYHSRDGGGGRRLFRKVNNKSSEKDDTLRIPRAITEPKASYIYEKFLQVENSEDVKAYTVGPNYCHAETRKSPVVDGLVKRNPSGKEVRYVTNLNASERSMAAKISTGFGQRVCGFDLLRTGGRSYVIDVNGWSFVKDNQDYYESASKILRDLFLDEISRKERKNAVQQVAAEAQDESAPKKKGLRDMLKSPSMSKLRDFKEHSHLPNLRHSGTMPSSPEASLSTTPTTASPSSDKPQTSVIPTSVPSALKSEPDLLPPPAVRDKDLRLEVKGSHSDEQILVPPPASKAQWKLKGVVSVIRHADRTPKQKFKYTFHTKPFVDLLKGHQEEVLLLGEAALQSVSDAVKLAMEEGVEDPKKLRELQIYLNKKGAWPGTKVQIKPMFRKRRKEELPPGEHIEESPEPTKFESTSQETPDTSSLAPAEVLELAQKRSDSMSGVTLSRITAAENNLILDKLQLIIKWGGEPTHSARHQTQDMAANFRNDLMLMNRDVLDDVSIFSSSERRVTTSAQIFAAAFLEKDQYPAENIQVRKDLLDDSNAAKDIMDKVKKKLKTLLRAGDKAPPQFAWPKDVSEPYIVARQVVDLMKFHQRVMNYNFKKLESGAVSSLSAVVNPPADGSGHGALSQVTNVNQIQSRWCCNEGPELFKERWEKLFKEFRDADKVDPSKISELYDTMKFDALHNRQFLEWVFTPDSAFVDESIIADTSRQASTDSQAKPPTTGPDASSKARSASTTSEAQPKGESKEPQPDKASERSSISQRMGFRRKSEIAARPITAPTYQHESYFKLYGGTGNVSKAQTDARLVKLREMYHLSKVLFDYIGPQEYGIGNEEKLEIGLLTSLPLLREIVEDLEELQASDNPKCFFYFTKESHIYTLLNCILEGDIKTKIERNAIPELDYLSQIGFELYESENATVDDQPNTFNYSIRITLSPGCHTFAPLDVQLDSRHMIGFAPRRSLTAHQDWKEVLETLRAKFHTVKLPKSFVAINLSEKVPDAFGERRGNGNGNGNGNGDRIDNANGNENGNANGKSNELDH</sequence>
<feature type="region of interest" description="Disordered" evidence="15">
    <location>
        <begin position="539"/>
        <end position="630"/>
    </location>
</feature>
<feature type="region of interest" description="Disordered" evidence="15">
    <location>
        <begin position="754"/>
        <end position="788"/>
    </location>
</feature>
<evidence type="ECO:0000256" key="12">
    <source>
        <dbReference type="ARBA" id="ARBA00034629"/>
    </source>
</evidence>
<feature type="region of interest" description="Disordered" evidence="15">
    <location>
        <begin position="52"/>
        <end position="74"/>
    </location>
</feature>
<dbReference type="FunFam" id="3.40.50.11950:FF:000002">
    <property type="entry name" value="Inositol hexakisphosphate and diphosphoinositol-pentakisphosphate kinase"/>
    <property type="match status" value="1"/>
</dbReference>
<evidence type="ECO:0000256" key="2">
    <source>
        <dbReference type="ARBA" id="ARBA00005609"/>
    </source>
</evidence>
<evidence type="ECO:0000313" key="18">
    <source>
        <dbReference type="Proteomes" id="UP000800035"/>
    </source>
</evidence>
<dbReference type="InterPro" id="IPR037446">
    <property type="entry name" value="His_Pase_VIP1"/>
</dbReference>
<evidence type="ECO:0000256" key="10">
    <source>
        <dbReference type="ARBA" id="ARBA00023212"/>
    </source>
</evidence>
<feature type="compositionally biased region" description="Polar residues" evidence="15">
    <location>
        <begin position="604"/>
        <end position="616"/>
    </location>
</feature>
<dbReference type="OrthoDB" id="18042at2759"/>
<keyword evidence="8 14" id="KW-0418">Kinase</keyword>
<evidence type="ECO:0000256" key="15">
    <source>
        <dbReference type="SAM" id="MobiDB-lite"/>
    </source>
</evidence>
<name>A0A6A5U6V3_9PLEO</name>
<feature type="compositionally biased region" description="Low complexity" evidence="15">
    <location>
        <begin position="1385"/>
        <end position="1396"/>
    </location>
</feature>
<dbReference type="GO" id="GO:0052843">
    <property type="term" value="F:inositol-1-diphosphate-2,3,4,5,6-pentakisphosphate diphosphatase activity"/>
    <property type="evidence" value="ECO:0007669"/>
    <property type="project" value="UniProtKB-ARBA"/>
</dbReference>
<evidence type="ECO:0000256" key="13">
    <source>
        <dbReference type="ARBA" id="ARBA00071668"/>
    </source>
</evidence>
<dbReference type="GO" id="GO:0005856">
    <property type="term" value="C:cytoskeleton"/>
    <property type="evidence" value="ECO:0007669"/>
    <property type="project" value="UniProtKB-SubCell"/>
</dbReference>
<comment type="function">
    <text evidence="14">Bifunctional inositol kinase that acts in concert with the IP6K kinases to synthesize the diphosphate group-containing inositol pyrophosphates diphosphoinositol pentakisphosphate, PP-InsP5, and bis-diphosphoinositol tetrakisphosphate, (PP)2-InsP4. PP-InsP5 and (PP)2-InsP4, also respectively called InsP7 and InsP8, may regulate a variety of cellular processes, including apoptosis, vesicle trafficking, cytoskeletal dynamics, and exocytosis. Phosphorylates inositol hexakisphosphate (InsP6).</text>
</comment>
<dbReference type="GO" id="GO:0033857">
    <property type="term" value="F:5-diphosphoinositol pentakisphosphate 1-kinase activity"/>
    <property type="evidence" value="ECO:0007669"/>
    <property type="project" value="TreeGrafter"/>
</dbReference>
<evidence type="ECO:0000256" key="14">
    <source>
        <dbReference type="RuleBase" id="RU365032"/>
    </source>
</evidence>
<evidence type="ECO:0000313" key="17">
    <source>
        <dbReference type="EMBL" id="KAF1959592.1"/>
    </source>
</evidence>
<comment type="catalytic activity">
    <reaction evidence="12">
        <text>1D-myo-inositol hexakisphosphate + ATP = 1-diphospho-1D-myo-inositol 2,3,4,5,6-pentakisphosphate + ADP</text>
        <dbReference type="Rhea" id="RHEA:37459"/>
        <dbReference type="ChEBI" id="CHEBI:30616"/>
        <dbReference type="ChEBI" id="CHEBI:58130"/>
        <dbReference type="ChEBI" id="CHEBI:74946"/>
        <dbReference type="ChEBI" id="CHEBI:456216"/>
        <dbReference type="EC" id="2.7.4.24"/>
    </reaction>
    <physiologicalReaction direction="left-to-right" evidence="12">
        <dbReference type="Rhea" id="RHEA:37460"/>
    </physiologicalReaction>
</comment>
<dbReference type="PANTHER" id="PTHR12750:SF9">
    <property type="entry name" value="INOSITOL HEXAKISPHOSPHATE AND DIPHOSPHOINOSITOL-PENTAKISPHOSPHATE KINASE"/>
    <property type="match status" value="1"/>
</dbReference>
<dbReference type="Proteomes" id="UP000800035">
    <property type="component" value="Unassembled WGS sequence"/>
</dbReference>
<evidence type="ECO:0000256" key="5">
    <source>
        <dbReference type="ARBA" id="ARBA00022553"/>
    </source>
</evidence>
<evidence type="ECO:0000256" key="1">
    <source>
        <dbReference type="ARBA" id="ARBA00004245"/>
    </source>
</evidence>
<comment type="similarity">
    <text evidence="2 14">Belongs to the histidine acid phosphatase family. VIP1 subfamily.</text>
</comment>
<feature type="compositionally biased region" description="Low complexity" evidence="15">
    <location>
        <begin position="1093"/>
        <end position="1106"/>
    </location>
</feature>
<keyword evidence="9 14" id="KW-0067">ATP-binding</keyword>
<dbReference type="GO" id="GO:0006020">
    <property type="term" value="P:inositol metabolic process"/>
    <property type="evidence" value="ECO:0007669"/>
    <property type="project" value="TreeGrafter"/>
</dbReference>
<keyword evidence="7 14" id="KW-0547">Nucleotide-binding</keyword>
<dbReference type="FunFam" id="3.30.470.20:FF:000036">
    <property type="entry name" value="Inositol hexakisphosphate and diphosphoinositol-pentakisphosphate kinase"/>
    <property type="match status" value="1"/>
</dbReference>
<protein>
    <recommendedName>
        <fullName evidence="13 14">Inositol hexakisphosphate and diphosphoinositol-pentakisphosphate kinase</fullName>
        <ecNumber evidence="3 14">2.7.4.24</ecNumber>
    </recommendedName>
</protein>
<dbReference type="Pfam" id="PF18086">
    <property type="entry name" value="PPIP5K2_N"/>
    <property type="match status" value="1"/>
</dbReference>
<feature type="compositionally biased region" description="Polar residues" evidence="15">
    <location>
        <begin position="776"/>
        <end position="788"/>
    </location>
</feature>
<keyword evidence="4 14" id="KW-0963">Cytoplasm</keyword>
<feature type="compositionally biased region" description="Basic and acidic residues" evidence="15">
    <location>
        <begin position="565"/>
        <end position="574"/>
    </location>
</feature>
<evidence type="ECO:0000259" key="16">
    <source>
        <dbReference type="Pfam" id="PF18086"/>
    </source>
</evidence>
<feature type="compositionally biased region" description="Low complexity" evidence="15">
    <location>
        <begin position="585"/>
        <end position="603"/>
    </location>
</feature>
<evidence type="ECO:0000256" key="11">
    <source>
        <dbReference type="ARBA" id="ARBA00033696"/>
    </source>
</evidence>
<evidence type="ECO:0000256" key="4">
    <source>
        <dbReference type="ARBA" id="ARBA00022490"/>
    </source>
</evidence>
<dbReference type="Gene3D" id="3.40.50.11950">
    <property type="match status" value="1"/>
</dbReference>
<keyword evidence="5" id="KW-0597">Phosphoprotein</keyword>
<keyword evidence="6 14" id="KW-0808">Transferase</keyword>
<dbReference type="InterPro" id="IPR000560">
    <property type="entry name" value="His_Pase_clade-2"/>
</dbReference>
<dbReference type="PANTHER" id="PTHR12750">
    <property type="entry name" value="DIPHOSPHOINOSITOL PENTAKISPHOSPHATE KINASE"/>
    <property type="match status" value="1"/>
</dbReference>
<evidence type="ECO:0000256" key="3">
    <source>
        <dbReference type="ARBA" id="ARBA00012893"/>
    </source>
</evidence>
<comment type="catalytic activity">
    <reaction evidence="11">
        <text>5-diphospho-1D-myo-inositol 1,2,3,4,6-pentakisphosphate + ATP + H(+) = 1,5-bis(diphospho)-1D-myo-inositol 2,3,4,6-tetrakisphosphate + ADP</text>
        <dbReference type="Rhea" id="RHEA:10276"/>
        <dbReference type="ChEBI" id="CHEBI:15378"/>
        <dbReference type="ChEBI" id="CHEBI:30616"/>
        <dbReference type="ChEBI" id="CHEBI:58628"/>
        <dbReference type="ChEBI" id="CHEBI:77983"/>
        <dbReference type="ChEBI" id="CHEBI:456216"/>
        <dbReference type="EC" id="2.7.4.24"/>
    </reaction>
    <physiologicalReaction direction="left-to-right" evidence="11">
        <dbReference type="Rhea" id="RHEA:10277"/>
    </physiologicalReaction>
</comment>
<dbReference type="Pfam" id="PF00328">
    <property type="entry name" value="His_Phos_2"/>
    <property type="match status" value="1"/>
</dbReference>
<organism evidence="17 18">
    <name type="scientific">Byssothecium circinans</name>
    <dbReference type="NCBI Taxonomy" id="147558"/>
    <lineage>
        <taxon>Eukaryota</taxon>
        <taxon>Fungi</taxon>
        <taxon>Dikarya</taxon>
        <taxon>Ascomycota</taxon>
        <taxon>Pezizomycotina</taxon>
        <taxon>Dothideomycetes</taxon>
        <taxon>Pleosporomycetidae</taxon>
        <taxon>Pleosporales</taxon>
        <taxon>Massarineae</taxon>
        <taxon>Massarinaceae</taxon>
        <taxon>Byssothecium</taxon>
    </lineage>
</organism>
<comment type="subcellular location">
    <subcellularLocation>
        <location evidence="1 14">Cytoplasm</location>
        <location evidence="1 14">Cytoskeleton</location>
    </subcellularLocation>
</comment>
<keyword evidence="18" id="KW-1185">Reference proteome</keyword>
<dbReference type="InterPro" id="IPR029033">
    <property type="entry name" value="His_PPase_superfam"/>
</dbReference>
<evidence type="ECO:0000256" key="7">
    <source>
        <dbReference type="ARBA" id="ARBA00022741"/>
    </source>
</evidence>
<dbReference type="InterPro" id="IPR040557">
    <property type="entry name" value="VIP1_N"/>
</dbReference>
<feature type="region of interest" description="Disordered" evidence="15">
    <location>
        <begin position="1363"/>
        <end position="1403"/>
    </location>
</feature>
<evidence type="ECO:0000256" key="6">
    <source>
        <dbReference type="ARBA" id="ARBA00022679"/>
    </source>
</evidence>
<dbReference type="Gene3D" id="3.40.50.1240">
    <property type="entry name" value="Phosphoglycerate mutase-like"/>
    <property type="match status" value="1"/>
</dbReference>
<proteinExistence type="inferred from homology"/>
<dbReference type="SUPFAM" id="SSF56059">
    <property type="entry name" value="Glutathione synthetase ATP-binding domain-like"/>
    <property type="match status" value="1"/>
</dbReference>
<dbReference type="GO" id="GO:0052723">
    <property type="term" value="F:inositol hexakisphosphate 1-kinase activity"/>
    <property type="evidence" value="ECO:0007669"/>
    <property type="project" value="UniProtKB-ARBA"/>
</dbReference>
<accession>A0A6A5U6V3</accession>
<dbReference type="GO" id="GO:0032958">
    <property type="term" value="P:inositol phosphate biosynthetic process"/>
    <property type="evidence" value="ECO:0007669"/>
    <property type="project" value="TreeGrafter"/>
</dbReference>
<dbReference type="Gene3D" id="3.30.470.20">
    <property type="entry name" value="ATP-grasp fold, B domain"/>
    <property type="match status" value="1"/>
</dbReference>
<reference evidence="17" key="1">
    <citation type="journal article" date="2020" name="Stud. Mycol.">
        <title>101 Dothideomycetes genomes: a test case for predicting lifestyles and emergence of pathogens.</title>
        <authorList>
            <person name="Haridas S."/>
            <person name="Albert R."/>
            <person name="Binder M."/>
            <person name="Bloem J."/>
            <person name="Labutti K."/>
            <person name="Salamov A."/>
            <person name="Andreopoulos B."/>
            <person name="Baker S."/>
            <person name="Barry K."/>
            <person name="Bills G."/>
            <person name="Bluhm B."/>
            <person name="Cannon C."/>
            <person name="Castanera R."/>
            <person name="Culley D."/>
            <person name="Daum C."/>
            <person name="Ezra D."/>
            <person name="Gonzalez J."/>
            <person name="Henrissat B."/>
            <person name="Kuo A."/>
            <person name="Liang C."/>
            <person name="Lipzen A."/>
            <person name="Lutzoni F."/>
            <person name="Magnuson J."/>
            <person name="Mondo S."/>
            <person name="Nolan M."/>
            <person name="Ohm R."/>
            <person name="Pangilinan J."/>
            <person name="Park H.-J."/>
            <person name="Ramirez L."/>
            <person name="Alfaro M."/>
            <person name="Sun H."/>
            <person name="Tritt A."/>
            <person name="Yoshinaga Y."/>
            <person name="Zwiers L.-H."/>
            <person name="Turgeon B."/>
            <person name="Goodwin S."/>
            <person name="Spatafora J."/>
            <person name="Crous P."/>
            <person name="Grigoriev I."/>
        </authorList>
    </citation>
    <scope>NUCLEOTIDE SEQUENCE</scope>
    <source>
        <strain evidence="17">CBS 675.92</strain>
    </source>
</reference>
<dbReference type="SUPFAM" id="SSF53254">
    <property type="entry name" value="Phosphoglycerate mutase-like"/>
    <property type="match status" value="1"/>
</dbReference>
<evidence type="ECO:0000256" key="9">
    <source>
        <dbReference type="ARBA" id="ARBA00022840"/>
    </source>
</evidence>
<feature type="region of interest" description="Disordered" evidence="15">
    <location>
        <begin position="107"/>
        <end position="181"/>
    </location>
</feature>